<dbReference type="InterPro" id="IPR001872">
    <property type="entry name" value="Peptidase_A8"/>
</dbReference>
<sequence>MLSNILKPTRWSVFSQLFQHFNLVSVIIVASTILLDYATKLFVHQLIPLHNSVNLIPGFLNITHVRNTGAAFGILNAVDFPFKTSIMIGIALLALVVLTVYAYNTKPQGNFARIGFALIVGGAIGNLIDRASTGYVTDFIDVFWGTYHFWAFNIADATITIGAVLLLLDTVESE</sequence>
<dbReference type="PANTHER" id="PTHR33695:SF1">
    <property type="entry name" value="LIPOPROTEIN SIGNAL PEPTIDASE"/>
    <property type="match status" value="1"/>
</dbReference>
<evidence type="ECO:0000256" key="6">
    <source>
        <dbReference type="ARBA" id="ARBA00023136"/>
    </source>
</evidence>
<dbReference type="EMBL" id="UINC01001229">
    <property type="protein sequence ID" value="SUZ75005.1"/>
    <property type="molecule type" value="Genomic_DNA"/>
</dbReference>
<dbReference type="PANTHER" id="PTHR33695">
    <property type="entry name" value="LIPOPROTEIN SIGNAL PEPTIDASE"/>
    <property type="match status" value="1"/>
</dbReference>
<evidence type="ECO:0000256" key="5">
    <source>
        <dbReference type="ARBA" id="ARBA00022989"/>
    </source>
</evidence>
<dbReference type="GO" id="GO:0006508">
    <property type="term" value="P:proteolysis"/>
    <property type="evidence" value="ECO:0007669"/>
    <property type="project" value="UniProtKB-KW"/>
</dbReference>
<evidence type="ECO:0000256" key="2">
    <source>
        <dbReference type="ARBA" id="ARBA00022670"/>
    </source>
</evidence>
<dbReference type="GO" id="GO:0016020">
    <property type="term" value="C:membrane"/>
    <property type="evidence" value="ECO:0007669"/>
    <property type="project" value="InterPro"/>
</dbReference>
<dbReference type="NCBIfam" id="TIGR00077">
    <property type="entry name" value="lspA"/>
    <property type="match status" value="1"/>
</dbReference>
<name>A0A381Q6N5_9ZZZZ</name>
<evidence type="ECO:0000256" key="4">
    <source>
        <dbReference type="ARBA" id="ARBA00022801"/>
    </source>
</evidence>
<feature type="transmembrane region" description="Helical" evidence="7">
    <location>
        <begin position="85"/>
        <end position="103"/>
    </location>
</feature>
<evidence type="ECO:0008006" key="9">
    <source>
        <dbReference type="Google" id="ProtNLM"/>
    </source>
</evidence>
<dbReference type="Pfam" id="PF01252">
    <property type="entry name" value="Peptidase_A8"/>
    <property type="match status" value="1"/>
</dbReference>
<keyword evidence="2" id="KW-0645">Protease</keyword>
<keyword evidence="4" id="KW-0378">Hydrolase</keyword>
<keyword evidence="3 7" id="KW-0812">Transmembrane</keyword>
<accession>A0A381Q6N5</accession>
<dbReference type="AlphaFoldDB" id="A0A381Q6N5"/>
<reference evidence="8" key="1">
    <citation type="submission" date="2018-05" db="EMBL/GenBank/DDBJ databases">
        <authorList>
            <person name="Lanie J.A."/>
            <person name="Ng W.-L."/>
            <person name="Kazmierczak K.M."/>
            <person name="Andrzejewski T.M."/>
            <person name="Davidsen T.M."/>
            <person name="Wayne K.J."/>
            <person name="Tettelin H."/>
            <person name="Glass J.I."/>
            <person name="Rusch D."/>
            <person name="Podicherti R."/>
            <person name="Tsui H.-C.T."/>
            <person name="Winkler M.E."/>
        </authorList>
    </citation>
    <scope>NUCLEOTIDE SEQUENCE</scope>
</reference>
<dbReference type="PRINTS" id="PR00781">
    <property type="entry name" value="LIPOSIGPTASE"/>
</dbReference>
<feature type="transmembrane region" description="Helical" evidence="7">
    <location>
        <begin position="110"/>
        <end position="128"/>
    </location>
</feature>
<evidence type="ECO:0000256" key="7">
    <source>
        <dbReference type="SAM" id="Phobius"/>
    </source>
</evidence>
<keyword evidence="1" id="KW-1003">Cell membrane</keyword>
<keyword evidence="5 7" id="KW-1133">Transmembrane helix</keyword>
<evidence type="ECO:0000256" key="3">
    <source>
        <dbReference type="ARBA" id="ARBA00022692"/>
    </source>
</evidence>
<evidence type="ECO:0000256" key="1">
    <source>
        <dbReference type="ARBA" id="ARBA00022475"/>
    </source>
</evidence>
<feature type="transmembrane region" description="Helical" evidence="7">
    <location>
        <begin position="21"/>
        <end position="39"/>
    </location>
</feature>
<proteinExistence type="inferred from homology"/>
<feature type="transmembrane region" description="Helical" evidence="7">
    <location>
        <begin position="148"/>
        <end position="168"/>
    </location>
</feature>
<dbReference type="PROSITE" id="PS00855">
    <property type="entry name" value="SPASE_II"/>
    <property type="match status" value="1"/>
</dbReference>
<keyword evidence="6 7" id="KW-0472">Membrane</keyword>
<dbReference type="GO" id="GO:0004190">
    <property type="term" value="F:aspartic-type endopeptidase activity"/>
    <property type="evidence" value="ECO:0007669"/>
    <property type="project" value="InterPro"/>
</dbReference>
<dbReference type="HAMAP" id="MF_00161">
    <property type="entry name" value="LspA"/>
    <property type="match status" value="1"/>
</dbReference>
<evidence type="ECO:0000313" key="8">
    <source>
        <dbReference type="EMBL" id="SUZ75005.1"/>
    </source>
</evidence>
<organism evidence="8">
    <name type="scientific">marine metagenome</name>
    <dbReference type="NCBI Taxonomy" id="408172"/>
    <lineage>
        <taxon>unclassified sequences</taxon>
        <taxon>metagenomes</taxon>
        <taxon>ecological metagenomes</taxon>
    </lineage>
</organism>
<gene>
    <name evidence="8" type="ORF">METZ01_LOCUS27859</name>
</gene>
<protein>
    <recommendedName>
        <fullName evidence="9">Lipoprotein signal peptidase</fullName>
    </recommendedName>
</protein>